<gene>
    <name evidence="2" type="ORF">PLEPLA_LOCUS29092</name>
</gene>
<protein>
    <submittedName>
        <fullName evidence="2">Uncharacterized protein</fullName>
    </submittedName>
</protein>
<dbReference type="AlphaFoldDB" id="A0A9N7YWT2"/>
<feature type="compositionally biased region" description="Basic and acidic residues" evidence="1">
    <location>
        <begin position="54"/>
        <end position="63"/>
    </location>
</feature>
<feature type="compositionally biased region" description="Basic and acidic residues" evidence="1">
    <location>
        <begin position="9"/>
        <end position="20"/>
    </location>
</feature>
<evidence type="ECO:0000313" key="3">
    <source>
        <dbReference type="Proteomes" id="UP001153269"/>
    </source>
</evidence>
<feature type="region of interest" description="Disordered" evidence="1">
    <location>
        <begin position="1"/>
        <end position="63"/>
    </location>
</feature>
<dbReference type="EMBL" id="CADEAL010002613">
    <property type="protein sequence ID" value="CAB1441315.1"/>
    <property type="molecule type" value="Genomic_DNA"/>
</dbReference>
<keyword evidence="3" id="KW-1185">Reference proteome</keyword>
<accession>A0A9N7YWT2</accession>
<sequence>MTPCLKSDSGQREQRERGEEAAAGWCHGLPPIKRSLGNLQRTGPEAPSPRPAHSLRDTRSELVHVKKPSNSRAALDWLSGGCGWDGCQQMFPAALCVVPLVRSSRPGIDRAPLHEYKCKPVKSRDRVPVNGFMLGL</sequence>
<proteinExistence type="predicted"/>
<comment type="caution">
    <text evidence="2">The sequence shown here is derived from an EMBL/GenBank/DDBJ whole genome shotgun (WGS) entry which is preliminary data.</text>
</comment>
<reference evidence="2" key="1">
    <citation type="submission" date="2020-03" db="EMBL/GenBank/DDBJ databases">
        <authorList>
            <person name="Weist P."/>
        </authorList>
    </citation>
    <scope>NUCLEOTIDE SEQUENCE</scope>
</reference>
<organism evidence="2 3">
    <name type="scientific">Pleuronectes platessa</name>
    <name type="common">European plaice</name>
    <dbReference type="NCBI Taxonomy" id="8262"/>
    <lineage>
        <taxon>Eukaryota</taxon>
        <taxon>Metazoa</taxon>
        <taxon>Chordata</taxon>
        <taxon>Craniata</taxon>
        <taxon>Vertebrata</taxon>
        <taxon>Euteleostomi</taxon>
        <taxon>Actinopterygii</taxon>
        <taxon>Neopterygii</taxon>
        <taxon>Teleostei</taxon>
        <taxon>Neoteleostei</taxon>
        <taxon>Acanthomorphata</taxon>
        <taxon>Carangaria</taxon>
        <taxon>Pleuronectiformes</taxon>
        <taxon>Pleuronectoidei</taxon>
        <taxon>Pleuronectidae</taxon>
        <taxon>Pleuronectes</taxon>
    </lineage>
</organism>
<evidence type="ECO:0000256" key="1">
    <source>
        <dbReference type="SAM" id="MobiDB-lite"/>
    </source>
</evidence>
<dbReference type="Proteomes" id="UP001153269">
    <property type="component" value="Unassembled WGS sequence"/>
</dbReference>
<evidence type="ECO:0000313" key="2">
    <source>
        <dbReference type="EMBL" id="CAB1441315.1"/>
    </source>
</evidence>
<name>A0A9N7YWT2_PLEPL</name>